<evidence type="ECO:0000313" key="12">
    <source>
        <dbReference type="Proteomes" id="UP000887581"/>
    </source>
</evidence>
<keyword evidence="12" id="KW-1185">Reference proteome</keyword>
<evidence type="ECO:0000313" key="13">
    <source>
        <dbReference type="WBParaSite" id="sdigi.contig96.g4225.t1"/>
    </source>
</evidence>
<proteinExistence type="inferred from homology"/>
<evidence type="ECO:0000256" key="10">
    <source>
        <dbReference type="ARBA" id="ARBA00048336"/>
    </source>
</evidence>
<feature type="binding site" evidence="11">
    <location>
        <position position="158"/>
    </location>
    <ligand>
        <name>substrate</name>
    </ligand>
</feature>
<evidence type="ECO:0000256" key="1">
    <source>
        <dbReference type="ARBA" id="ARBA00004294"/>
    </source>
</evidence>
<keyword evidence="4" id="KW-1000">Mitochondrion outer membrane</keyword>
<sequence length="310" mass="35408">MPLLSRLSGITLSVIAGGVYYLRLEKWRFDSEYAPRKIPLLNTADCADFSTSSFPSVHPFPQSKWDHNWDNREPKFMVDATAYEKADPNIRQNMLNEATPTSKRNIILIRHGQYFMDRKDKNYLSLTPLGQEQAKYLGQRLANSGLKFDSVVMSTMTRAEETAKLILNELPPTVTKSDPLLEEGAPFPPEPPSRHWRPKHKLFVLVLVFLVECSFCLNFATEGSRIEAAFRKYIHRASQKQKNDSWELIVCHGNVIRYFVCRALQFPPEGWLRMSVGHCSITWLVIYPDGCVSVRSVGDVGHLPSEKVSF</sequence>
<dbReference type="WBParaSite" id="sdigi.contig96.g4225.t1">
    <property type="protein sequence ID" value="sdigi.contig96.g4225.t1"/>
    <property type="gene ID" value="sdigi.contig96.g4225"/>
</dbReference>
<reference evidence="13" key="1">
    <citation type="submission" date="2022-11" db="UniProtKB">
        <authorList>
            <consortium name="WormBaseParasite"/>
        </authorList>
    </citation>
    <scope>IDENTIFICATION</scope>
</reference>
<evidence type="ECO:0000256" key="3">
    <source>
        <dbReference type="ARBA" id="ARBA00013081"/>
    </source>
</evidence>
<dbReference type="GO" id="GO:0090141">
    <property type="term" value="P:positive regulation of mitochondrial fission"/>
    <property type="evidence" value="ECO:0007669"/>
    <property type="project" value="TreeGrafter"/>
</dbReference>
<keyword evidence="5" id="KW-0378">Hydrolase</keyword>
<evidence type="ECO:0000256" key="4">
    <source>
        <dbReference type="ARBA" id="ARBA00022787"/>
    </source>
</evidence>
<evidence type="ECO:0000256" key="11">
    <source>
        <dbReference type="PIRSR" id="PIRSR613078-2"/>
    </source>
</evidence>
<dbReference type="Proteomes" id="UP000887581">
    <property type="component" value="Unplaced"/>
</dbReference>
<accession>A0A915Q4N5</accession>
<dbReference type="SMART" id="SM00855">
    <property type="entry name" value="PGAM"/>
    <property type="match status" value="1"/>
</dbReference>
<name>A0A915Q4N5_9BILA</name>
<evidence type="ECO:0000256" key="5">
    <source>
        <dbReference type="ARBA" id="ARBA00022801"/>
    </source>
</evidence>
<evidence type="ECO:0000256" key="9">
    <source>
        <dbReference type="ARBA" id="ARBA00047761"/>
    </source>
</evidence>
<protein>
    <recommendedName>
        <fullName evidence="6">Serine/threonine-protein phosphatase PGAM5, mitochondrial</fullName>
        <ecNumber evidence="3">3.1.3.16</ecNumber>
    </recommendedName>
    <alternativeName>
        <fullName evidence="8">Phosphoglycerate mutase family member 5 homolog</fullName>
    </alternativeName>
    <alternativeName>
        <fullName evidence="7">Serine/threonine-protein phosphatase Pgam5, mitochondrial</fullName>
    </alternativeName>
</protein>
<dbReference type="PANTHER" id="PTHR20935:SF0">
    <property type="entry name" value="SERINE_THREONINE-PROTEIN PHOSPHATASE PGAM5, MITOCHONDRIAL"/>
    <property type="match status" value="1"/>
</dbReference>
<comment type="subcellular location">
    <subcellularLocation>
        <location evidence="1">Mitochondrion outer membrane</location>
    </subcellularLocation>
</comment>
<evidence type="ECO:0000256" key="6">
    <source>
        <dbReference type="ARBA" id="ARBA00039765"/>
    </source>
</evidence>
<dbReference type="GO" id="GO:0004722">
    <property type="term" value="F:protein serine/threonine phosphatase activity"/>
    <property type="evidence" value="ECO:0007669"/>
    <property type="project" value="UniProtKB-EC"/>
</dbReference>
<dbReference type="SUPFAM" id="SSF53254">
    <property type="entry name" value="Phosphoglycerate mutase-like"/>
    <property type="match status" value="1"/>
</dbReference>
<evidence type="ECO:0000256" key="2">
    <source>
        <dbReference type="ARBA" id="ARBA00006717"/>
    </source>
</evidence>
<dbReference type="EC" id="3.1.3.16" evidence="3"/>
<dbReference type="InterPro" id="IPR029033">
    <property type="entry name" value="His_PPase_superfam"/>
</dbReference>
<keyword evidence="4" id="KW-0472">Membrane</keyword>
<dbReference type="PANTHER" id="PTHR20935">
    <property type="entry name" value="PHOSPHOGLYCERATE MUTASE-RELATED"/>
    <property type="match status" value="1"/>
</dbReference>
<comment type="catalytic activity">
    <reaction evidence="9">
        <text>O-phospho-L-seryl-[protein] + H2O = L-seryl-[protein] + phosphate</text>
        <dbReference type="Rhea" id="RHEA:20629"/>
        <dbReference type="Rhea" id="RHEA-COMP:9863"/>
        <dbReference type="Rhea" id="RHEA-COMP:11604"/>
        <dbReference type="ChEBI" id="CHEBI:15377"/>
        <dbReference type="ChEBI" id="CHEBI:29999"/>
        <dbReference type="ChEBI" id="CHEBI:43474"/>
        <dbReference type="ChEBI" id="CHEBI:83421"/>
        <dbReference type="EC" id="3.1.3.16"/>
    </reaction>
</comment>
<evidence type="ECO:0000256" key="7">
    <source>
        <dbReference type="ARBA" id="ARBA00040722"/>
    </source>
</evidence>
<evidence type="ECO:0000256" key="8">
    <source>
        <dbReference type="ARBA" id="ARBA00042520"/>
    </source>
</evidence>
<dbReference type="Gene3D" id="3.40.50.1240">
    <property type="entry name" value="Phosphoglycerate mutase-like"/>
    <property type="match status" value="1"/>
</dbReference>
<dbReference type="AlphaFoldDB" id="A0A915Q4N5"/>
<dbReference type="InterPro" id="IPR051021">
    <property type="entry name" value="Mito_Ser/Thr_phosphatase"/>
</dbReference>
<dbReference type="CDD" id="cd07067">
    <property type="entry name" value="HP_PGM_like"/>
    <property type="match status" value="1"/>
</dbReference>
<organism evidence="12 13">
    <name type="scientific">Setaria digitata</name>
    <dbReference type="NCBI Taxonomy" id="48799"/>
    <lineage>
        <taxon>Eukaryota</taxon>
        <taxon>Metazoa</taxon>
        <taxon>Ecdysozoa</taxon>
        <taxon>Nematoda</taxon>
        <taxon>Chromadorea</taxon>
        <taxon>Rhabditida</taxon>
        <taxon>Spirurina</taxon>
        <taxon>Spiruromorpha</taxon>
        <taxon>Filarioidea</taxon>
        <taxon>Setariidae</taxon>
        <taxon>Setaria</taxon>
    </lineage>
</organism>
<dbReference type="Pfam" id="PF00300">
    <property type="entry name" value="His_Phos_1"/>
    <property type="match status" value="2"/>
</dbReference>
<keyword evidence="4" id="KW-0496">Mitochondrion</keyword>
<comment type="similarity">
    <text evidence="2">Belongs to the phosphoglycerate mutase family. BPG-dependent PGAM subfamily.</text>
</comment>
<comment type="catalytic activity">
    <reaction evidence="10">
        <text>O-phospho-L-threonyl-[protein] + H2O = L-threonyl-[protein] + phosphate</text>
        <dbReference type="Rhea" id="RHEA:47004"/>
        <dbReference type="Rhea" id="RHEA-COMP:11060"/>
        <dbReference type="Rhea" id="RHEA-COMP:11605"/>
        <dbReference type="ChEBI" id="CHEBI:15377"/>
        <dbReference type="ChEBI" id="CHEBI:30013"/>
        <dbReference type="ChEBI" id="CHEBI:43474"/>
        <dbReference type="ChEBI" id="CHEBI:61977"/>
        <dbReference type="EC" id="3.1.3.16"/>
    </reaction>
</comment>
<dbReference type="GO" id="GO:0005741">
    <property type="term" value="C:mitochondrial outer membrane"/>
    <property type="evidence" value="ECO:0007669"/>
    <property type="project" value="UniProtKB-SubCell"/>
</dbReference>
<dbReference type="InterPro" id="IPR013078">
    <property type="entry name" value="His_Pase_superF_clade-1"/>
</dbReference>